<dbReference type="EMBL" id="JAANQT010000293">
    <property type="protein sequence ID" value="KAG1312329.1"/>
    <property type="molecule type" value="Genomic_DNA"/>
</dbReference>
<keyword evidence="3" id="KW-1185">Reference proteome</keyword>
<protein>
    <submittedName>
        <fullName evidence="2">Uncharacterized protein</fullName>
    </submittedName>
</protein>
<sequence length="516" mass="59260">MKQLVELSPNVNEYIESLQKSADAISLKRQLTQELECPASDWIRNTLLEYLKLFKCNYLPLTDQSEGDVLHRVWFFLDTVFDNSKISWAKSRGKAKSNWEYIAMAINDKRLGLSHYAPQSDRNTNINSSGSSRTTTTATATAASSGSESSNTTKQLKLCSDDKEKIKNLFDSLDESKMWKLSTGTIVEEKMKEFALNCIYEHPVHSMIIDLSDIKWKKYLTAEEINEVRTFKQKELVGLPSEVEDYFESLKKSIDSVALKTQLTEDLDCSACSWIKRTLLEYLNLFKCNYLPLTDQSEGDVLRRVWIFLDTVFDDSKINCRGGEKSSKSSAAARNNERAIAGEEKMERKLIGRKVDLLFQRQHLEYGCSECGRYEDQTKELYDGSFKMVKVLKDMLYNLHNTAPNSVREFILVGFLMFVLVNLPVENKFSLALCDSPMGYVTRITRTRGLFLPEESDDICIKLLPMLKLAYQARLTMERTNEIVRRSAPEVKVTWKNSRFIPPCFNAGKRKRSNED</sequence>
<evidence type="ECO:0000313" key="3">
    <source>
        <dbReference type="Proteomes" id="UP000716291"/>
    </source>
</evidence>
<comment type="caution">
    <text evidence="2">The sequence shown here is derived from an EMBL/GenBank/DDBJ whole genome shotgun (WGS) entry which is preliminary data.</text>
</comment>
<name>A0A9P6XFB2_RHIOR</name>
<feature type="compositionally biased region" description="Low complexity" evidence="1">
    <location>
        <begin position="123"/>
        <end position="153"/>
    </location>
</feature>
<dbReference type="AlphaFoldDB" id="A0A9P6XFB2"/>
<dbReference type="OrthoDB" id="2278533at2759"/>
<organism evidence="2 3">
    <name type="scientific">Rhizopus oryzae</name>
    <name type="common">Mucormycosis agent</name>
    <name type="synonym">Rhizopus arrhizus var. delemar</name>
    <dbReference type="NCBI Taxonomy" id="64495"/>
    <lineage>
        <taxon>Eukaryota</taxon>
        <taxon>Fungi</taxon>
        <taxon>Fungi incertae sedis</taxon>
        <taxon>Mucoromycota</taxon>
        <taxon>Mucoromycotina</taxon>
        <taxon>Mucoromycetes</taxon>
        <taxon>Mucorales</taxon>
        <taxon>Mucorineae</taxon>
        <taxon>Rhizopodaceae</taxon>
        <taxon>Rhizopus</taxon>
    </lineage>
</organism>
<reference evidence="2" key="1">
    <citation type="journal article" date="2020" name="Microb. Genom.">
        <title>Genetic diversity of clinical and environmental Mucorales isolates obtained from an investigation of mucormycosis cases among solid organ transplant recipients.</title>
        <authorList>
            <person name="Nguyen M.H."/>
            <person name="Kaul D."/>
            <person name="Muto C."/>
            <person name="Cheng S.J."/>
            <person name="Richter R.A."/>
            <person name="Bruno V.M."/>
            <person name="Liu G."/>
            <person name="Beyhan S."/>
            <person name="Sundermann A.J."/>
            <person name="Mounaud S."/>
            <person name="Pasculle A.W."/>
            <person name="Nierman W.C."/>
            <person name="Driscoll E."/>
            <person name="Cumbie R."/>
            <person name="Clancy C.J."/>
            <person name="Dupont C.L."/>
        </authorList>
    </citation>
    <scope>NUCLEOTIDE SEQUENCE</scope>
    <source>
        <strain evidence="2">GL11</strain>
    </source>
</reference>
<accession>A0A9P6XFB2</accession>
<evidence type="ECO:0000313" key="2">
    <source>
        <dbReference type="EMBL" id="KAG1312329.1"/>
    </source>
</evidence>
<feature type="region of interest" description="Disordered" evidence="1">
    <location>
        <begin position="121"/>
        <end position="155"/>
    </location>
</feature>
<evidence type="ECO:0000256" key="1">
    <source>
        <dbReference type="SAM" id="MobiDB-lite"/>
    </source>
</evidence>
<proteinExistence type="predicted"/>
<dbReference type="Proteomes" id="UP000716291">
    <property type="component" value="Unassembled WGS sequence"/>
</dbReference>
<gene>
    <name evidence="2" type="ORF">G6F64_003110</name>
</gene>